<sequence>MKEIFAKAQCERLEPANRLPAIISQNTLDAVLRLSKMTLDQLLQAPHNEKLILLKFGPDIVRIAAAKEVLRECDAWWAVDLYLDEADGYLRRQLREQYSNQTNFCDGDIYSKIRVYRKQRSEASRNNDMDAVRTYRFAEGRWWARLSASNQGILKQLFDKKHKKYVTELDAFLNFPALLAGDVTVDRALANNTEWINMTDRPTLRKLESRIPKFCKEDENMIRQGMSNRNSDEEEMSIDESFKEMFTDINQKDDEVLIQVQKYSLIPYPGEKDAGQSKPQPEKDITVWYTFATLAYQLGFESNKIQTLKSQDPDREKARAVLLGARNPNEFIYDEVLFARFQDEICSMCATATERSTATQLRFRTIDGGESIKRRSGRPLHINIIGNDFSPMLSGAQWRMTARGVTALSIRVSICNAYFGDCFSKISTNPLGPAFSISKPLNGMNATRDALQKLNDQIGALQEELDFTRRDKQSIDSKISNFRRGQIANFRSQLGDLESRMHNAARNASIVDKAKAQMQSRVRELEAGEKLQKEGLEKAKDEILSLQQSMVSVKNTNEALQQQLQDLRKTNGAVVQQRDYLEGKLHDYQAAQSIDDGNSQARIEALTIENTENTKRFAEEADENSKRKKRSLLSYEKLNATSLERRRNGFARLEAELKDIPQLDLHNGNQFQLHAENQEPGSMMEMGNQNESADTSPRSKVAWYHGDGNKKPDVQDMSLLEIKRLAKKCIRNRRFLFDRKTDRSLNPESVAESVKEGKELETVVVSSGDVKAINPPKGLVNSSTRNRPIIQLPEGHIQPTITEVV</sequence>
<feature type="coiled-coil region" evidence="1">
    <location>
        <begin position="444"/>
        <end position="507"/>
    </location>
</feature>
<name>B8MI81_TALSN</name>
<dbReference type="InterPro" id="IPR022198">
    <property type="entry name" value="DUF3723"/>
</dbReference>
<dbReference type="STRING" id="441959.B8MI81"/>
<dbReference type="HOGENOM" id="CLU_349901_0_0_1"/>
<evidence type="ECO:0000256" key="1">
    <source>
        <dbReference type="SAM" id="Coils"/>
    </source>
</evidence>
<keyword evidence="1" id="KW-0175">Coiled coil</keyword>
<dbReference type="Pfam" id="PF12520">
    <property type="entry name" value="DUF3723"/>
    <property type="match status" value="2"/>
</dbReference>
<dbReference type="VEuPathDB" id="FungiDB:TSTA_040450"/>
<keyword evidence="3" id="KW-1185">Reference proteome</keyword>
<dbReference type="RefSeq" id="XP_002484518.1">
    <property type="nucleotide sequence ID" value="XM_002484473.1"/>
</dbReference>
<dbReference type="Proteomes" id="UP000001745">
    <property type="component" value="Unassembled WGS sequence"/>
</dbReference>
<feature type="coiled-coil region" evidence="1">
    <location>
        <begin position="536"/>
        <end position="577"/>
    </location>
</feature>
<reference evidence="3" key="1">
    <citation type="journal article" date="2015" name="Genome Announc.">
        <title>Genome sequence of the AIDS-associated pathogen Penicillium marneffei (ATCC18224) and its near taxonomic relative Talaromyces stipitatus (ATCC10500).</title>
        <authorList>
            <person name="Nierman W.C."/>
            <person name="Fedorova-Abrams N.D."/>
            <person name="Andrianopoulos A."/>
        </authorList>
    </citation>
    <scope>NUCLEOTIDE SEQUENCE [LARGE SCALE GENOMIC DNA]</scope>
    <source>
        <strain evidence="3">ATCC 10500 / CBS 375.48 / QM 6759 / NRRL 1006</strain>
    </source>
</reference>
<dbReference type="AlphaFoldDB" id="B8MI81"/>
<dbReference type="EMBL" id="EQ962657">
    <property type="protein sequence ID" value="EED14565.1"/>
    <property type="molecule type" value="Genomic_DNA"/>
</dbReference>
<dbReference type="PhylomeDB" id="B8MI81"/>
<accession>B8MI81</accession>
<protein>
    <submittedName>
        <fullName evidence="2">Uncharacterized protein</fullName>
    </submittedName>
</protein>
<dbReference type="OMA" id="LWAFCGR"/>
<evidence type="ECO:0000313" key="3">
    <source>
        <dbReference type="Proteomes" id="UP000001745"/>
    </source>
</evidence>
<evidence type="ECO:0000313" key="2">
    <source>
        <dbReference type="EMBL" id="EED14565.1"/>
    </source>
</evidence>
<proteinExistence type="predicted"/>
<dbReference type="OrthoDB" id="4227485at2759"/>
<gene>
    <name evidence="2" type="ORF">TSTA_040450</name>
</gene>
<organism evidence="2 3">
    <name type="scientific">Talaromyces stipitatus (strain ATCC 10500 / CBS 375.48 / QM 6759 / NRRL 1006)</name>
    <name type="common">Penicillium stipitatum</name>
    <dbReference type="NCBI Taxonomy" id="441959"/>
    <lineage>
        <taxon>Eukaryota</taxon>
        <taxon>Fungi</taxon>
        <taxon>Dikarya</taxon>
        <taxon>Ascomycota</taxon>
        <taxon>Pezizomycotina</taxon>
        <taxon>Eurotiomycetes</taxon>
        <taxon>Eurotiomycetidae</taxon>
        <taxon>Eurotiales</taxon>
        <taxon>Trichocomaceae</taxon>
        <taxon>Talaromyces</taxon>
        <taxon>Talaromyces sect. Talaromyces</taxon>
    </lineage>
</organism>
<dbReference type="GeneID" id="8110002"/>
<dbReference type="InParanoid" id="B8MI81"/>